<dbReference type="Proteomes" id="UP000886501">
    <property type="component" value="Unassembled WGS sequence"/>
</dbReference>
<name>A0ACB6ZF45_THEGA</name>
<evidence type="ECO:0000313" key="2">
    <source>
        <dbReference type="Proteomes" id="UP000886501"/>
    </source>
</evidence>
<proteinExistence type="predicted"/>
<accession>A0ACB6ZF45</accession>
<gene>
    <name evidence="1" type="ORF">BDM02DRAFT_3116039</name>
</gene>
<sequence>MSRVTKGHLRIVTDSHVYIFPPPGSPADKQNPAPGLTAEFRVLNPTFWIRLCLMSDLGFAEAYMYGDAECDDLPALFKLFMYNKDSIGGLTSTTSYLLSIPSRLVASYRFLNTITNSRSNISAHYDISNTMFKGFLSEDLTYSCAIFSDLDADLKTPDMKFEHDFWSTAGKTYDPILHFDDPNVSIPSSPASPPEYIFDDLHAAQMRKVRHVISKAQIKPGHRVLEIGSGWGTMAITIARTIPGTQVDSLTLSVAQRDLAMERIRKEGLDDRIRIHLMDYRSMPGSWKGSFDRLVSVEMMEAVGREYMDTFWETMNWAMKPKSAVGVVQCITLPEARFDAYCNNIDFIQKWVFPGSFIPSLSFIISSMNVGASSQFTIDSISNIGPHYARTLREWRNSFMEKFESVIEPALKEEYPDVMTGGNGRYEIEVFRRKWIYYYCYCEAGFSLRSLGDHIITFTRDGSEDHGCNVYE</sequence>
<evidence type="ECO:0000313" key="1">
    <source>
        <dbReference type="EMBL" id="KAF9648013.1"/>
    </source>
</evidence>
<organism evidence="1 2">
    <name type="scientific">Thelephora ganbajun</name>
    <name type="common">Ganba fungus</name>
    <dbReference type="NCBI Taxonomy" id="370292"/>
    <lineage>
        <taxon>Eukaryota</taxon>
        <taxon>Fungi</taxon>
        <taxon>Dikarya</taxon>
        <taxon>Basidiomycota</taxon>
        <taxon>Agaricomycotina</taxon>
        <taxon>Agaricomycetes</taxon>
        <taxon>Thelephorales</taxon>
        <taxon>Thelephoraceae</taxon>
        <taxon>Thelephora</taxon>
    </lineage>
</organism>
<reference evidence="1" key="2">
    <citation type="journal article" date="2020" name="Nat. Commun.">
        <title>Large-scale genome sequencing of mycorrhizal fungi provides insights into the early evolution of symbiotic traits.</title>
        <authorList>
            <person name="Miyauchi S."/>
            <person name="Kiss E."/>
            <person name="Kuo A."/>
            <person name="Drula E."/>
            <person name="Kohler A."/>
            <person name="Sanchez-Garcia M."/>
            <person name="Morin E."/>
            <person name="Andreopoulos B."/>
            <person name="Barry K.W."/>
            <person name="Bonito G."/>
            <person name="Buee M."/>
            <person name="Carver A."/>
            <person name="Chen C."/>
            <person name="Cichocki N."/>
            <person name="Clum A."/>
            <person name="Culley D."/>
            <person name="Crous P.W."/>
            <person name="Fauchery L."/>
            <person name="Girlanda M."/>
            <person name="Hayes R.D."/>
            <person name="Keri Z."/>
            <person name="LaButti K."/>
            <person name="Lipzen A."/>
            <person name="Lombard V."/>
            <person name="Magnuson J."/>
            <person name="Maillard F."/>
            <person name="Murat C."/>
            <person name="Nolan M."/>
            <person name="Ohm R.A."/>
            <person name="Pangilinan J."/>
            <person name="Pereira M.F."/>
            <person name="Perotto S."/>
            <person name="Peter M."/>
            <person name="Pfister S."/>
            <person name="Riley R."/>
            <person name="Sitrit Y."/>
            <person name="Stielow J.B."/>
            <person name="Szollosi G."/>
            <person name="Zifcakova L."/>
            <person name="Stursova M."/>
            <person name="Spatafora J.W."/>
            <person name="Tedersoo L."/>
            <person name="Vaario L.M."/>
            <person name="Yamada A."/>
            <person name="Yan M."/>
            <person name="Wang P."/>
            <person name="Xu J."/>
            <person name="Bruns T."/>
            <person name="Baldrian P."/>
            <person name="Vilgalys R."/>
            <person name="Dunand C."/>
            <person name="Henrissat B."/>
            <person name="Grigoriev I.V."/>
            <person name="Hibbett D."/>
            <person name="Nagy L.G."/>
            <person name="Martin F.M."/>
        </authorList>
    </citation>
    <scope>NUCLEOTIDE SEQUENCE</scope>
    <source>
        <strain evidence="1">P2</strain>
    </source>
</reference>
<protein>
    <submittedName>
        <fullName evidence="1">CFS1-like protein</fullName>
    </submittedName>
</protein>
<keyword evidence="2" id="KW-1185">Reference proteome</keyword>
<dbReference type="EMBL" id="MU118021">
    <property type="protein sequence ID" value="KAF9648013.1"/>
    <property type="molecule type" value="Genomic_DNA"/>
</dbReference>
<comment type="caution">
    <text evidence="1">The sequence shown here is derived from an EMBL/GenBank/DDBJ whole genome shotgun (WGS) entry which is preliminary data.</text>
</comment>
<reference evidence="1" key="1">
    <citation type="submission" date="2019-10" db="EMBL/GenBank/DDBJ databases">
        <authorList>
            <consortium name="DOE Joint Genome Institute"/>
            <person name="Kuo A."/>
            <person name="Miyauchi S."/>
            <person name="Kiss E."/>
            <person name="Drula E."/>
            <person name="Kohler A."/>
            <person name="Sanchez-Garcia M."/>
            <person name="Andreopoulos B."/>
            <person name="Barry K.W."/>
            <person name="Bonito G."/>
            <person name="Buee M."/>
            <person name="Carver A."/>
            <person name="Chen C."/>
            <person name="Cichocki N."/>
            <person name="Clum A."/>
            <person name="Culley D."/>
            <person name="Crous P.W."/>
            <person name="Fauchery L."/>
            <person name="Girlanda M."/>
            <person name="Hayes R."/>
            <person name="Keri Z."/>
            <person name="Labutti K."/>
            <person name="Lipzen A."/>
            <person name="Lombard V."/>
            <person name="Magnuson J."/>
            <person name="Maillard F."/>
            <person name="Morin E."/>
            <person name="Murat C."/>
            <person name="Nolan M."/>
            <person name="Ohm R."/>
            <person name="Pangilinan J."/>
            <person name="Pereira M."/>
            <person name="Perotto S."/>
            <person name="Peter M."/>
            <person name="Riley R."/>
            <person name="Sitrit Y."/>
            <person name="Stielow B."/>
            <person name="Szollosi G."/>
            <person name="Zifcakova L."/>
            <person name="Stursova M."/>
            <person name="Spatafora J.W."/>
            <person name="Tedersoo L."/>
            <person name="Vaario L.-M."/>
            <person name="Yamada A."/>
            <person name="Yan M."/>
            <person name="Wang P."/>
            <person name="Xu J."/>
            <person name="Bruns T."/>
            <person name="Baldrian P."/>
            <person name="Vilgalys R."/>
            <person name="Henrissat B."/>
            <person name="Grigoriev I.V."/>
            <person name="Hibbett D."/>
            <person name="Nagy L.G."/>
            <person name="Martin F.M."/>
        </authorList>
    </citation>
    <scope>NUCLEOTIDE SEQUENCE</scope>
    <source>
        <strain evidence="1">P2</strain>
    </source>
</reference>